<protein>
    <submittedName>
        <fullName evidence="2">Uncharacterized protein</fullName>
    </submittedName>
</protein>
<accession>A0A0A9GW21</accession>
<keyword evidence="1" id="KW-0472">Membrane</keyword>
<dbReference type="AlphaFoldDB" id="A0A0A9GW21"/>
<sequence length="93" mass="10816">MYSLALCILHSILHMYCICLVHIVLNLVPDANRNWHSRYRASSWVFWPHILGKDCHGWHSKHFLMHTALEMIGLLRQACSDAENTCMVTLVQI</sequence>
<proteinExistence type="predicted"/>
<keyword evidence="1" id="KW-0812">Transmembrane</keyword>
<evidence type="ECO:0000256" key="1">
    <source>
        <dbReference type="SAM" id="Phobius"/>
    </source>
</evidence>
<dbReference type="EMBL" id="GBRH01173098">
    <property type="protein sequence ID" value="JAE24798.1"/>
    <property type="molecule type" value="Transcribed_RNA"/>
</dbReference>
<organism evidence="2">
    <name type="scientific">Arundo donax</name>
    <name type="common">Giant reed</name>
    <name type="synonym">Donax arundinaceus</name>
    <dbReference type="NCBI Taxonomy" id="35708"/>
    <lineage>
        <taxon>Eukaryota</taxon>
        <taxon>Viridiplantae</taxon>
        <taxon>Streptophyta</taxon>
        <taxon>Embryophyta</taxon>
        <taxon>Tracheophyta</taxon>
        <taxon>Spermatophyta</taxon>
        <taxon>Magnoliopsida</taxon>
        <taxon>Liliopsida</taxon>
        <taxon>Poales</taxon>
        <taxon>Poaceae</taxon>
        <taxon>PACMAD clade</taxon>
        <taxon>Arundinoideae</taxon>
        <taxon>Arundineae</taxon>
        <taxon>Arundo</taxon>
    </lineage>
</organism>
<evidence type="ECO:0000313" key="2">
    <source>
        <dbReference type="EMBL" id="JAE24798.1"/>
    </source>
</evidence>
<feature type="transmembrane region" description="Helical" evidence="1">
    <location>
        <begin position="6"/>
        <end position="28"/>
    </location>
</feature>
<keyword evidence="1" id="KW-1133">Transmembrane helix</keyword>
<reference evidence="2" key="2">
    <citation type="journal article" date="2015" name="Data Brief">
        <title>Shoot transcriptome of the giant reed, Arundo donax.</title>
        <authorList>
            <person name="Barrero R.A."/>
            <person name="Guerrero F.D."/>
            <person name="Moolhuijzen P."/>
            <person name="Goolsby J.A."/>
            <person name="Tidwell J."/>
            <person name="Bellgard S.E."/>
            <person name="Bellgard M.I."/>
        </authorList>
    </citation>
    <scope>NUCLEOTIDE SEQUENCE</scope>
    <source>
        <tissue evidence="2">Shoot tissue taken approximately 20 cm above the soil surface</tissue>
    </source>
</reference>
<name>A0A0A9GW21_ARUDO</name>
<reference evidence="2" key="1">
    <citation type="submission" date="2014-09" db="EMBL/GenBank/DDBJ databases">
        <authorList>
            <person name="Magalhaes I.L.F."/>
            <person name="Oliveira U."/>
            <person name="Santos F.R."/>
            <person name="Vidigal T.H.D.A."/>
            <person name="Brescovit A.D."/>
            <person name="Santos A.J."/>
        </authorList>
    </citation>
    <scope>NUCLEOTIDE SEQUENCE</scope>
    <source>
        <tissue evidence="2">Shoot tissue taken approximately 20 cm above the soil surface</tissue>
    </source>
</reference>